<evidence type="ECO:0000259" key="8">
    <source>
        <dbReference type="PROSITE" id="PS50198"/>
    </source>
</evidence>
<dbReference type="EC" id="5.2.1.8" evidence="2"/>
<evidence type="ECO:0000256" key="4">
    <source>
        <dbReference type="ARBA" id="ARBA00023110"/>
    </source>
</evidence>
<accession>A0ABV0KJ34</accession>
<dbReference type="Gene3D" id="3.10.50.40">
    <property type="match status" value="1"/>
</dbReference>
<keyword evidence="10" id="KW-1185">Reference proteome</keyword>
<keyword evidence="3" id="KW-0732">Signal</keyword>
<dbReference type="Pfam" id="PF00639">
    <property type="entry name" value="Rotamase"/>
    <property type="match status" value="1"/>
</dbReference>
<dbReference type="SUPFAM" id="SSF54534">
    <property type="entry name" value="FKBP-like"/>
    <property type="match status" value="1"/>
</dbReference>
<feature type="region of interest" description="Disordered" evidence="7">
    <location>
        <begin position="255"/>
        <end position="278"/>
    </location>
</feature>
<dbReference type="Proteomes" id="UP001476950">
    <property type="component" value="Unassembled WGS sequence"/>
</dbReference>
<dbReference type="EMBL" id="JAMPLM010000008">
    <property type="protein sequence ID" value="MEP1059026.1"/>
    <property type="molecule type" value="Genomic_DNA"/>
</dbReference>
<evidence type="ECO:0000256" key="1">
    <source>
        <dbReference type="ARBA" id="ARBA00000971"/>
    </source>
</evidence>
<keyword evidence="4 6" id="KW-0697">Rotamase</keyword>
<evidence type="ECO:0000313" key="10">
    <source>
        <dbReference type="Proteomes" id="UP001476950"/>
    </source>
</evidence>
<comment type="caution">
    <text evidence="9">The sequence shown here is derived from an EMBL/GenBank/DDBJ whole genome shotgun (WGS) entry which is preliminary data.</text>
</comment>
<feature type="compositionally biased region" description="Polar residues" evidence="7">
    <location>
        <begin position="259"/>
        <end position="270"/>
    </location>
</feature>
<dbReference type="InterPro" id="IPR000297">
    <property type="entry name" value="PPIase_PpiC"/>
</dbReference>
<keyword evidence="5 6" id="KW-0413">Isomerase</keyword>
<dbReference type="InterPro" id="IPR046357">
    <property type="entry name" value="PPIase_dom_sf"/>
</dbReference>
<sequence length="278" mass="31428">MSNYLKIGDRTLDGDQIISALIRYQLLETMVGQILIDEVLQNVPLSKQEVFHTLFGNTEVPVPDDFDGFISQWCQLKGVTLDYFKSVVLRELQLQKFKQLRFGDQVESEFLRCKAEMDQVEYSLIQLTNLSLAQELYFQLRDDGADFAQLAQQYSVGRERLTSGWVGPVPLATLPIEVTALFRSEQIGTVYGPVPVADSFWVVRLERFTAARLTEATRADVINRLYNQWLQAQIRAMTQTPGTIAIQTNVPAEAVESEPLSSQTRPSQANERLPVAAH</sequence>
<dbReference type="PANTHER" id="PTHR47245">
    <property type="entry name" value="PEPTIDYLPROLYL ISOMERASE"/>
    <property type="match status" value="1"/>
</dbReference>
<evidence type="ECO:0000313" key="9">
    <source>
        <dbReference type="EMBL" id="MEP1059026.1"/>
    </source>
</evidence>
<evidence type="ECO:0000256" key="7">
    <source>
        <dbReference type="SAM" id="MobiDB-lite"/>
    </source>
</evidence>
<dbReference type="RefSeq" id="WP_190450079.1">
    <property type="nucleotide sequence ID" value="NZ_JAMPLM010000008.1"/>
</dbReference>
<comment type="catalytic activity">
    <reaction evidence="1">
        <text>[protein]-peptidylproline (omega=180) = [protein]-peptidylproline (omega=0)</text>
        <dbReference type="Rhea" id="RHEA:16237"/>
        <dbReference type="Rhea" id="RHEA-COMP:10747"/>
        <dbReference type="Rhea" id="RHEA-COMP:10748"/>
        <dbReference type="ChEBI" id="CHEBI:83833"/>
        <dbReference type="ChEBI" id="CHEBI:83834"/>
        <dbReference type="EC" id="5.2.1.8"/>
    </reaction>
</comment>
<gene>
    <name evidence="9" type="ORF">NDI38_11320</name>
</gene>
<reference evidence="9 10" key="1">
    <citation type="submission" date="2022-04" db="EMBL/GenBank/DDBJ databases">
        <title>Positive selection, recombination, and allopatry shape intraspecific diversity of widespread and dominant cyanobacteria.</title>
        <authorList>
            <person name="Wei J."/>
            <person name="Shu W."/>
            <person name="Hu C."/>
        </authorList>
    </citation>
    <scope>NUCLEOTIDE SEQUENCE [LARGE SCALE GENOMIC DNA]</scope>
    <source>
        <strain evidence="9 10">AS-A4</strain>
    </source>
</reference>
<dbReference type="InterPro" id="IPR050245">
    <property type="entry name" value="PrsA_foldase"/>
</dbReference>
<proteinExistence type="predicted"/>
<dbReference type="GO" id="GO:0016853">
    <property type="term" value="F:isomerase activity"/>
    <property type="evidence" value="ECO:0007669"/>
    <property type="project" value="UniProtKB-KW"/>
</dbReference>
<protein>
    <recommendedName>
        <fullName evidence="2">peptidylprolyl isomerase</fullName>
        <ecNumber evidence="2">5.2.1.8</ecNumber>
    </recommendedName>
</protein>
<dbReference type="PANTHER" id="PTHR47245:SF1">
    <property type="entry name" value="FOLDASE PROTEIN PRSA"/>
    <property type="match status" value="1"/>
</dbReference>
<name>A0ABV0KJ34_9CYAN</name>
<organism evidence="9 10">
    <name type="scientific">Stenomitos frigidus AS-A4</name>
    <dbReference type="NCBI Taxonomy" id="2933935"/>
    <lineage>
        <taxon>Bacteria</taxon>
        <taxon>Bacillati</taxon>
        <taxon>Cyanobacteriota</taxon>
        <taxon>Cyanophyceae</taxon>
        <taxon>Leptolyngbyales</taxon>
        <taxon>Leptolyngbyaceae</taxon>
        <taxon>Stenomitos</taxon>
    </lineage>
</organism>
<evidence type="ECO:0000256" key="3">
    <source>
        <dbReference type="ARBA" id="ARBA00022729"/>
    </source>
</evidence>
<feature type="domain" description="PpiC" evidence="8">
    <location>
        <begin position="115"/>
        <end position="207"/>
    </location>
</feature>
<evidence type="ECO:0000256" key="6">
    <source>
        <dbReference type="PROSITE-ProRule" id="PRU00278"/>
    </source>
</evidence>
<evidence type="ECO:0000256" key="5">
    <source>
        <dbReference type="ARBA" id="ARBA00023235"/>
    </source>
</evidence>
<evidence type="ECO:0000256" key="2">
    <source>
        <dbReference type="ARBA" id="ARBA00013194"/>
    </source>
</evidence>
<dbReference type="PROSITE" id="PS50198">
    <property type="entry name" value="PPIC_PPIASE_2"/>
    <property type="match status" value="1"/>
</dbReference>